<dbReference type="PANTHER" id="PTHR44825:SF1">
    <property type="entry name" value="DNAJ HOMOLOG SUBFAMILY C MEMBER 4"/>
    <property type="match status" value="1"/>
</dbReference>
<reference evidence="4" key="1">
    <citation type="submission" date="2025-08" db="UniProtKB">
        <authorList>
            <consortium name="RefSeq"/>
        </authorList>
    </citation>
    <scope>IDENTIFICATION</scope>
</reference>
<dbReference type="CDD" id="cd06257">
    <property type="entry name" value="DnaJ"/>
    <property type="match status" value="1"/>
</dbReference>
<evidence type="ECO:0000313" key="3">
    <source>
        <dbReference type="Proteomes" id="UP000515204"/>
    </source>
</evidence>
<dbReference type="Proteomes" id="UP000515204">
    <property type="component" value="Unplaced"/>
</dbReference>
<dbReference type="Gene3D" id="1.10.287.110">
    <property type="entry name" value="DnaJ domain"/>
    <property type="match status" value="1"/>
</dbReference>
<dbReference type="SMART" id="SM00271">
    <property type="entry name" value="DnaJ"/>
    <property type="match status" value="1"/>
</dbReference>
<proteinExistence type="predicted"/>
<sequence>MKLCRVCKLNICPAVRNYGSQRYQQNYYETLKVSPEASQEDIKQAFFKLSKQLHPDINGKNSHTDFVKLNEAYSVLGKVNTRRKYDADIKYRYNPYTYGYSQDKQYGSQWEYEVRTAGGMWPPPKQKPNSSIGLVVSLLFFGMGMFQLIFMVYSMKVKNLNQLRSIQLEHQYQDIQNVSRNRYNNIRELEATNLNEFLAENDSECK</sequence>
<dbReference type="AlphaFoldDB" id="A0A6P3WWX5"/>
<name>A0A6P3WWX5_DINQU</name>
<keyword evidence="1" id="KW-1133">Transmembrane helix</keyword>
<dbReference type="KEGG" id="dqu:106742196"/>
<keyword evidence="1" id="KW-0472">Membrane</keyword>
<keyword evidence="1" id="KW-0812">Transmembrane</keyword>
<gene>
    <name evidence="4" type="primary">LOC106742196</name>
</gene>
<dbReference type="SUPFAM" id="SSF46565">
    <property type="entry name" value="Chaperone J-domain"/>
    <property type="match status" value="1"/>
</dbReference>
<protein>
    <submittedName>
        <fullName evidence="4">DnaJ homolog subfamily C member 4-like isoform X1</fullName>
    </submittedName>
</protein>
<dbReference type="OrthoDB" id="445556at2759"/>
<dbReference type="PROSITE" id="PS50076">
    <property type="entry name" value="DNAJ_2"/>
    <property type="match status" value="1"/>
</dbReference>
<evidence type="ECO:0000313" key="4">
    <source>
        <dbReference type="RefSeq" id="XP_014470407.1"/>
    </source>
</evidence>
<organism evidence="3 4">
    <name type="scientific">Dinoponera quadriceps</name>
    <name type="common">South American ant</name>
    <dbReference type="NCBI Taxonomy" id="609295"/>
    <lineage>
        <taxon>Eukaryota</taxon>
        <taxon>Metazoa</taxon>
        <taxon>Ecdysozoa</taxon>
        <taxon>Arthropoda</taxon>
        <taxon>Hexapoda</taxon>
        <taxon>Insecta</taxon>
        <taxon>Pterygota</taxon>
        <taxon>Neoptera</taxon>
        <taxon>Endopterygota</taxon>
        <taxon>Hymenoptera</taxon>
        <taxon>Apocrita</taxon>
        <taxon>Aculeata</taxon>
        <taxon>Formicoidea</taxon>
        <taxon>Formicidae</taxon>
        <taxon>Ponerinae</taxon>
        <taxon>Ponerini</taxon>
        <taxon>Dinoponera</taxon>
    </lineage>
</organism>
<dbReference type="Pfam" id="PF00226">
    <property type="entry name" value="DnaJ"/>
    <property type="match status" value="1"/>
</dbReference>
<accession>A0A6P3WWX5</accession>
<dbReference type="PRINTS" id="PR00625">
    <property type="entry name" value="JDOMAIN"/>
</dbReference>
<dbReference type="InterPro" id="IPR036869">
    <property type="entry name" value="J_dom_sf"/>
</dbReference>
<dbReference type="InterPro" id="IPR001623">
    <property type="entry name" value="DnaJ_domain"/>
</dbReference>
<dbReference type="GeneID" id="106742196"/>
<evidence type="ECO:0000259" key="2">
    <source>
        <dbReference type="PROSITE" id="PS50076"/>
    </source>
</evidence>
<dbReference type="PANTHER" id="PTHR44825">
    <property type="match status" value="1"/>
</dbReference>
<evidence type="ECO:0000256" key="1">
    <source>
        <dbReference type="SAM" id="Phobius"/>
    </source>
</evidence>
<feature type="domain" description="J" evidence="2">
    <location>
        <begin position="26"/>
        <end position="89"/>
    </location>
</feature>
<dbReference type="InterPro" id="IPR052763">
    <property type="entry name" value="DnaJ_C4"/>
</dbReference>
<keyword evidence="3" id="KW-1185">Reference proteome</keyword>
<dbReference type="RefSeq" id="XP_014470407.1">
    <property type="nucleotide sequence ID" value="XM_014614921.1"/>
</dbReference>
<feature type="transmembrane region" description="Helical" evidence="1">
    <location>
        <begin position="132"/>
        <end position="154"/>
    </location>
</feature>